<sequence length="73" mass="7750">GRRIAAACPSLPGDGEDEGHRRDSGGRLICPVLPEHGTENCRSEGQAVPSAACHSPLLFSPPTCRRSVRQDTL</sequence>
<gene>
    <name evidence="2" type="ORF">TSPGSL018_26682</name>
</gene>
<proteinExistence type="predicted"/>
<name>A0A061RQG5_9CHLO</name>
<feature type="region of interest" description="Disordered" evidence="1">
    <location>
        <begin position="1"/>
        <end position="26"/>
    </location>
</feature>
<protein>
    <submittedName>
        <fullName evidence="2">Uncharacterized protein</fullName>
    </submittedName>
</protein>
<dbReference type="AlphaFoldDB" id="A0A061RQG5"/>
<feature type="non-terminal residue" evidence="2">
    <location>
        <position position="1"/>
    </location>
</feature>
<accession>A0A061RQG5</accession>
<reference evidence="2" key="1">
    <citation type="submission" date="2014-05" db="EMBL/GenBank/DDBJ databases">
        <title>The transcriptome of the halophilic microalga Tetraselmis sp. GSL018 isolated from the Great Salt Lake, Utah.</title>
        <authorList>
            <person name="Jinkerson R.E."/>
            <person name="D'Adamo S."/>
            <person name="Posewitz M.C."/>
        </authorList>
    </citation>
    <scope>NUCLEOTIDE SEQUENCE</scope>
    <source>
        <strain evidence="2">GSL018</strain>
    </source>
</reference>
<feature type="non-terminal residue" evidence="2">
    <location>
        <position position="73"/>
    </location>
</feature>
<dbReference type="EMBL" id="GBEZ01011626">
    <property type="protein sequence ID" value="JAC74178.1"/>
    <property type="molecule type" value="Transcribed_RNA"/>
</dbReference>
<evidence type="ECO:0000313" key="2">
    <source>
        <dbReference type="EMBL" id="JAC74178.1"/>
    </source>
</evidence>
<organism evidence="2">
    <name type="scientific">Tetraselmis sp. GSL018</name>
    <dbReference type="NCBI Taxonomy" id="582737"/>
    <lineage>
        <taxon>Eukaryota</taxon>
        <taxon>Viridiplantae</taxon>
        <taxon>Chlorophyta</taxon>
        <taxon>core chlorophytes</taxon>
        <taxon>Chlorodendrophyceae</taxon>
        <taxon>Chlorodendrales</taxon>
        <taxon>Chlorodendraceae</taxon>
        <taxon>Tetraselmis</taxon>
    </lineage>
</organism>
<evidence type="ECO:0000256" key="1">
    <source>
        <dbReference type="SAM" id="MobiDB-lite"/>
    </source>
</evidence>